<dbReference type="GO" id="GO:0008743">
    <property type="term" value="F:L-threonine 3-dehydrogenase activity"/>
    <property type="evidence" value="ECO:0007669"/>
    <property type="project" value="TreeGrafter"/>
</dbReference>
<reference evidence="3 4" key="1">
    <citation type="submission" date="2012-02" db="EMBL/GenBank/DDBJ databases">
        <title>Complete genome sequence of Phycisphaera mikurensis NBRC 102666.</title>
        <authorList>
            <person name="Ankai A."/>
            <person name="Hosoyama A."/>
            <person name="Terui Y."/>
            <person name="Sekine M."/>
            <person name="Fukai R."/>
            <person name="Kato Y."/>
            <person name="Nakamura S."/>
            <person name="Yamada-Narita S."/>
            <person name="Kawakoshi A."/>
            <person name="Fukunaga Y."/>
            <person name="Yamazaki S."/>
            <person name="Fujita N."/>
        </authorList>
    </citation>
    <scope>NUCLEOTIDE SEQUENCE [LARGE SCALE GENOMIC DNA]</scope>
    <source>
        <strain evidence="4">NBRC 102666 / KCTC 22515 / FYK2301M01</strain>
    </source>
</reference>
<gene>
    <name evidence="3" type="ordered locus">PSMK_17010</name>
</gene>
<keyword evidence="4" id="KW-1185">Reference proteome</keyword>
<evidence type="ECO:0000256" key="1">
    <source>
        <dbReference type="ARBA" id="ARBA00007637"/>
    </source>
</evidence>
<dbReference type="InterPro" id="IPR036291">
    <property type="entry name" value="NAD(P)-bd_dom_sf"/>
</dbReference>
<dbReference type="AlphaFoldDB" id="I0IF22"/>
<dbReference type="RefSeq" id="WP_014437078.1">
    <property type="nucleotide sequence ID" value="NC_017080.1"/>
</dbReference>
<dbReference type="Proteomes" id="UP000007881">
    <property type="component" value="Chromosome"/>
</dbReference>
<dbReference type="Pfam" id="PF01370">
    <property type="entry name" value="Epimerase"/>
    <property type="match status" value="1"/>
</dbReference>
<organism evidence="3 4">
    <name type="scientific">Phycisphaera mikurensis (strain NBRC 102666 / KCTC 22515 / FYK2301M01)</name>
    <dbReference type="NCBI Taxonomy" id="1142394"/>
    <lineage>
        <taxon>Bacteria</taxon>
        <taxon>Pseudomonadati</taxon>
        <taxon>Planctomycetota</taxon>
        <taxon>Phycisphaerae</taxon>
        <taxon>Phycisphaerales</taxon>
        <taxon>Phycisphaeraceae</taxon>
        <taxon>Phycisphaera</taxon>
    </lineage>
</organism>
<dbReference type="GO" id="GO:0006567">
    <property type="term" value="P:L-threonine catabolic process"/>
    <property type="evidence" value="ECO:0007669"/>
    <property type="project" value="TreeGrafter"/>
</dbReference>
<dbReference type="InterPro" id="IPR051225">
    <property type="entry name" value="NAD(P)_epim/dehydratase"/>
</dbReference>
<evidence type="ECO:0000259" key="2">
    <source>
        <dbReference type="Pfam" id="PF01370"/>
    </source>
</evidence>
<dbReference type="PANTHER" id="PTHR42687">
    <property type="entry name" value="L-THREONINE 3-DEHYDROGENASE"/>
    <property type="match status" value="1"/>
</dbReference>
<evidence type="ECO:0000313" key="3">
    <source>
        <dbReference type="EMBL" id="BAM03860.1"/>
    </source>
</evidence>
<feature type="domain" description="NAD-dependent epimerase/dehydratase" evidence="2">
    <location>
        <begin position="21"/>
        <end position="183"/>
    </location>
</feature>
<dbReference type="CDD" id="cd08946">
    <property type="entry name" value="SDR_e"/>
    <property type="match status" value="1"/>
</dbReference>
<sequence>MADSFTLFDKPLDPLPDRPRVLVTGAGGTIGGDFAAFHRDRFDLRLMVFHESEAAERDLSRFGEVVEADLTKPETLDAACAGCVAAVHLAGEPSPSATWPVLERVNIEGTYNLMVAAKRAGMQRVVQASSIHAVSGYPAGRQVQADDPVNPGDLYGVSKCFDEAMGRYMAEQEGLSVIAVRICAYQPRELAEGDGGLKLLDSFVSDRDLCELLALCVEDRRLRFAVVHGNGNNRFNRLDITETRELLGYAPRDAATEINDQAAAVAEAVIEHDVDGGGQESGIREDV</sequence>
<dbReference type="SUPFAM" id="SSF51735">
    <property type="entry name" value="NAD(P)-binding Rossmann-fold domains"/>
    <property type="match status" value="1"/>
</dbReference>
<proteinExistence type="inferred from homology"/>
<dbReference type="STRING" id="1142394.PSMK_17010"/>
<dbReference type="InterPro" id="IPR001509">
    <property type="entry name" value="Epimerase_deHydtase"/>
</dbReference>
<dbReference type="KEGG" id="phm:PSMK_17010"/>
<evidence type="ECO:0000313" key="4">
    <source>
        <dbReference type="Proteomes" id="UP000007881"/>
    </source>
</evidence>
<dbReference type="PANTHER" id="PTHR42687:SF1">
    <property type="entry name" value="L-THREONINE 3-DEHYDROGENASE, MITOCHONDRIAL"/>
    <property type="match status" value="1"/>
</dbReference>
<dbReference type="eggNOG" id="COG0451">
    <property type="taxonomic scope" value="Bacteria"/>
</dbReference>
<comment type="similarity">
    <text evidence="1">Belongs to the NAD(P)-dependent epimerase/dehydratase family.</text>
</comment>
<accession>I0IF22</accession>
<protein>
    <submittedName>
        <fullName evidence="3">NAD-dependent epimerase/dehydratase family protein</fullName>
    </submittedName>
</protein>
<dbReference type="Gene3D" id="3.40.50.720">
    <property type="entry name" value="NAD(P)-binding Rossmann-like Domain"/>
    <property type="match status" value="1"/>
</dbReference>
<name>I0IF22_PHYMF</name>
<dbReference type="OrthoDB" id="9807212at2"/>
<dbReference type="EMBL" id="AP012338">
    <property type="protein sequence ID" value="BAM03860.1"/>
    <property type="molecule type" value="Genomic_DNA"/>
</dbReference>
<dbReference type="HOGENOM" id="CLU_079334_1_1_0"/>